<name>A0ABV3L4M2_9RHOB</name>
<dbReference type="NCBIfam" id="TIGR00409">
    <property type="entry name" value="proS_fam_II"/>
    <property type="match status" value="1"/>
</dbReference>
<dbReference type="Pfam" id="PF00587">
    <property type="entry name" value="tRNA-synt_2b"/>
    <property type="match status" value="1"/>
</dbReference>
<dbReference type="PANTHER" id="PTHR42753:SF2">
    <property type="entry name" value="PROLINE--TRNA LIGASE"/>
    <property type="match status" value="1"/>
</dbReference>
<dbReference type="SUPFAM" id="SSF55681">
    <property type="entry name" value="Class II aaRS and biotin synthetases"/>
    <property type="match status" value="1"/>
</dbReference>
<dbReference type="CDD" id="cd00861">
    <property type="entry name" value="ProRS_anticodon_short"/>
    <property type="match status" value="1"/>
</dbReference>
<dbReference type="InterPro" id="IPR002314">
    <property type="entry name" value="aa-tRNA-synt_IIb"/>
</dbReference>
<dbReference type="GO" id="GO:0004827">
    <property type="term" value="F:proline-tRNA ligase activity"/>
    <property type="evidence" value="ECO:0007669"/>
    <property type="project" value="UniProtKB-EC"/>
</dbReference>
<dbReference type="InterPro" id="IPR004500">
    <property type="entry name" value="Pro-tRNA-synth_IIa_bac-type"/>
</dbReference>
<evidence type="ECO:0000256" key="6">
    <source>
        <dbReference type="ARBA" id="ARBA00022840"/>
    </source>
</evidence>
<dbReference type="PROSITE" id="PS50862">
    <property type="entry name" value="AA_TRNA_LIGASE_II"/>
    <property type="match status" value="1"/>
</dbReference>
<reference evidence="12 13" key="1">
    <citation type="submission" date="2024-07" db="EMBL/GenBank/DDBJ databases">
        <authorList>
            <person name="Kang M."/>
        </authorList>
    </citation>
    <scope>NUCLEOTIDE SEQUENCE [LARGE SCALE GENOMIC DNA]</scope>
    <source>
        <strain evidence="12 13">DFM31</strain>
    </source>
</reference>
<dbReference type="Gene3D" id="3.40.50.800">
    <property type="entry name" value="Anticodon-binding domain"/>
    <property type="match status" value="1"/>
</dbReference>
<keyword evidence="5 10" id="KW-0547">Nucleotide-binding</keyword>
<evidence type="ECO:0000256" key="9">
    <source>
        <dbReference type="ARBA" id="ARBA00047671"/>
    </source>
</evidence>
<organism evidence="12 13">
    <name type="scientific">Meridianimarinicoccus marinus</name>
    <dbReference type="NCBI Taxonomy" id="3231483"/>
    <lineage>
        <taxon>Bacteria</taxon>
        <taxon>Pseudomonadati</taxon>
        <taxon>Pseudomonadota</taxon>
        <taxon>Alphaproteobacteria</taxon>
        <taxon>Rhodobacterales</taxon>
        <taxon>Paracoccaceae</taxon>
        <taxon>Meridianimarinicoccus</taxon>
    </lineage>
</organism>
<proteinExistence type="inferred from homology"/>
<dbReference type="NCBIfam" id="NF008979">
    <property type="entry name" value="PRK12325.1"/>
    <property type="match status" value="1"/>
</dbReference>
<evidence type="ECO:0000256" key="10">
    <source>
        <dbReference type="HAMAP-Rule" id="MF_01570"/>
    </source>
</evidence>
<keyword evidence="4 10" id="KW-0436">Ligase</keyword>
<evidence type="ECO:0000256" key="2">
    <source>
        <dbReference type="ARBA" id="ARBA00011738"/>
    </source>
</evidence>
<dbReference type="PRINTS" id="PR01046">
    <property type="entry name" value="TRNASYNTHPRO"/>
</dbReference>
<evidence type="ECO:0000256" key="7">
    <source>
        <dbReference type="ARBA" id="ARBA00022917"/>
    </source>
</evidence>
<comment type="subunit">
    <text evidence="2 10">Homodimer.</text>
</comment>
<dbReference type="EMBL" id="JBFBVU010000006">
    <property type="protein sequence ID" value="MEV8466527.1"/>
    <property type="molecule type" value="Genomic_DNA"/>
</dbReference>
<comment type="function">
    <text evidence="10">Catalyzes the attachment of proline to tRNA(Pro) in a two-step reaction: proline is first activated by ATP to form Pro-AMP and then transferred to the acceptor end of tRNA(Pro).</text>
</comment>
<evidence type="ECO:0000256" key="1">
    <source>
        <dbReference type="ARBA" id="ARBA00004496"/>
    </source>
</evidence>
<dbReference type="InterPro" id="IPR023716">
    <property type="entry name" value="Prolyl-tRNA_ligase_IIa_type2"/>
</dbReference>
<dbReference type="InterPro" id="IPR044140">
    <property type="entry name" value="ProRS_anticodon_short"/>
</dbReference>
<comment type="caution">
    <text evidence="12">The sequence shown here is derived from an EMBL/GenBank/DDBJ whole genome shotgun (WGS) entry which is preliminary data.</text>
</comment>
<evidence type="ECO:0000256" key="8">
    <source>
        <dbReference type="ARBA" id="ARBA00023146"/>
    </source>
</evidence>
<dbReference type="InterPro" id="IPR045864">
    <property type="entry name" value="aa-tRNA-synth_II/BPL/LPL"/>
</dbReference>
<dbReference type="InterPro" id="IPR050062">
    <property type="entry name" value="Pro-tRNA_synthetase"/>
</dbReference>
<dbReference type="SUPFAM" id="SSF52954">
    <property type="entry name" value="Class II aaRS ABD-related"/>
    <property type="match status" value="1"/>
</dbReference>
<evidence type="ECO:0000313" key="13">
    <source>
        <dbReference type="Proteomes" id="UP001553161"/>
    </source>
</evidence>
<comment type="subcellular location">
    <subcellularLocation>
        <location evidence="1 10">Cytoplasm</location>
    </subcellularLocation>
</comment>
<accession>A0ABV3L4M2</accession>
<dbReference type="HAMAP" id="MF_01570">
    <property type="entry name" value="Pro_tRNA_synth_type2"/>
    <property type="match status" value="1"/>
</dbReference>
<dbReference type="RefSeq" id="WP_366192401.1">
    <property type="nucleotide sequence ID" value="NZ_JBFBVU010000006.1"/>
</dbReference>
<keyword evidence="3 10" id="KW-0963">Cytoplasm</keyword>
<dbReference type="InterPro" id="IPR033730">
    <property type="entry name" value="ProRS_core_prok"/>
</dbReference>
<dbReference type="Pfam" id="PF03129">
    <property type="entry name" value="HGTP_anticodon"/>
    <property type="match status" value="1"/>
</dbReference>
<comment type="catalytic activity">
    <reaction evidence="9 10">
        <text>tRNA(Pro) + L-proline + ATP = L-prolyl-tRNA(Pro) + AMP + diphosphate</text>
        <dbReference type="Rhea" id="RHEA:14305"/>
        <dbReference type="Rhea" id="RHEA-COMP:9700"/>
        <dbReference type="Rhea" id="RHEA-COMP:9702"/>
        <dbReference type="ChEBI" id="CHEBI:30616"/>
        <dbReference type="ChEBI" id="CHEBI:33019"/>
        <dbReference type="ChEBI" id="CHEBI:60039"/>
        <dbReference type="ChEBI" id="CHEBI:78442"/>
        <dbReference type="ChEBI" id="CHEBI:78532"/>
        <dbReference type="ChEBI" id="CHEBI:456215"/>
        <dbReference type="EC" id="6.1.1.15"/>
    </reaction>
</comment>
<dbReference type="InterPro" id="IPR004154">
    <property type="entry name" value="Anticodon-bd"/>
</dbReference>
<keyword evidence="8 10" id="KW-0030">Aminoacyl-tRNA synthetase</keyword>
<feature type="domain" description="Aminoacyl-transfer RNA synthetases class-II family profile" evidence="11">
    <location>
        <begin position="33"/>
        <end position="341"/>
    </location>
</feature>
<keyword evidence="13" id="KW-1185">Reference proteome</keyword>
<dbReference type="EC" id="6.1.1.15" evidence="10"/>
<evidence type="ECO:0000256" key="5">
    <source>
        <dbReference type="ARBA" id="ARBA00022741"/>
    </source>
</evidence>
<keyword evidence="6 10" id="KW-0067">ATP-binding</keyword>
<dbReference type="InterPro" id="IPR002316">
    <property type="entry name" value="Pro-tRNA-ligase_IIa"/>
</dbReference>
<sequence length="445" mass="50432">MRLSRYFLPVLKETPAEAQIASHRLMLRAGMIKQASAGIYSWLPLGYRVLKRIEQIVNEEQIRAGHIPMLMPTLQSADLWRESGRYDDYGEEMLRVTDRHGRDMLYGPTNEELITDIFRSYVKSYKDLPLTLYHIQWKFRDEIRPRFGVMRGREFLMKDGYNFDLTKDDALHAYNRHLVAYLRTYERMGLQAIPMRADGGPIGGDYTHEFLVLADTGESEVFYDSQVTDLTFGDREIDYDDVAQCQGVLDEFTSRYARTDETHDAALFDQIPEERRRVARGIEVGQIFYFGTKYSDALGATVINDKQEQIPVHMGSHGIGVSRLLGAIIEASHDDKGIIWPEGVTPFHCGIVNLRQGDAATDGACADLYAALTRAGLEPLYDDRDERAGAKFATMDLIGLPWRITVGPRGLKNGVVELTSRKTGDSVEVSAEDAVARIVEIYRDI</sequence>
<comment type="similarity">
    <text evidence="10">Belongs to the class-II aminoacyl-tRNA synthetase family. ProS type 2 subfamily.</text>
</comment>
<evidence type="ECO:0000256" key="3">
    <source>
        <dbReference type="ARBA" id="ARBA00022490"/>
    </source>
</evidence>
<dbReference type="Proteomes" id="UP001553161">
    <property type="component" value="Unassembled WGS sequence"/>
</dbReference>
<evidence type="ECO:0000313" key="12">
    <source>
        <dbReference type="EMBL" id="MEV8466527.1"/>
    </source>
</evidence>
<dbReference type="CDD" id="cd00779">
    <property type="entry name" value="ProRS_core_prok"/>
    <property type="match status" value="1"/>
</dbReference>
<evidence type="ECO:0000256" key="4">
    <source>
        <dbReference type="ARBA" id="ARBA00022598"/>
    </source>
</evidence>
<dbReference type="InterPro" id="IPR036621">
    <property type="entry name" value="Anticodon-bd_dom_sf"/>
</dbReference>
<protein>
    <recommendedName>
        <fullName evidence="10">Proline--tRNA ligase</fullName>
        <ecNumber evidence="10">6.1.1.15</ecNumber>
    </recommendedName>
    <alternativeName>
        <fullName evidence="10">Prolyl-tRNA synthetase</fullName>
        <shortName evidence="10">ProRS</shortName>
    </alternativeName>
</protein>
<gene>
    <name evidence="10 12" type="primary">proS</name>
    <name evidence="12" type="ORF">AB0T83_06995</name>
</gene>
<dbReference type="InterPro" id="IPR006195">
    <property type="entry name" value="aa-tRNA-synth_II"/>
</dbReference>
<keyword evidence="7 10" id="KW-0648">Protein biosynthesis</keyword>
<evidence type="ECO:0000259" key="11">
    <source>
        <dbReference type="PROSITE" id="PS50862"/>
    </source>
</evidence>
<dbReference type="PANTHER" id="PTHR42753">
    <property type="entry name" value="MITOCHONDRIAL RIBOSOME PROTEIN L39/PROLYL-TRNA LIGASE FAMILY MEMBER"/>
    <property type="match status" value="1"/>
</dbReference>
<dbReference type="Gene3D" id="3.30.930.10">
    <property type="entry name" value="Bira Bifunctional Protein, Domain 2"/>
    <property type="match status" value="1"/>
</dbReference>